<keyword evidence="3" id="KW-0690">Ribosome biogenesis</keyword>
<keyword evidence="3" id="KW-0539">Nucleus</keyword>
<keyword evidence="1 3" id="KW-0396">Initiation factor</keyword>
<dbReference type="AlphaFoldDB" id="A0AAP0B9G9"/>
<proteinExistence type="inferred from homology"/>
<dbReference type="GO" id="GO:0042256">
    <property type="term" value="P:cytosolic ribosome assembly"/>
    <property type="evidence" value="ECO:0007669"/>
    <property type="project" value="UniProtKB-UniRule"/>
</dbReference>
<protein>
    <recommendedName>
        <fullName evidence="3">Eukaryotic translation initiation factor 6</fullName>
        <shortName evidence="3">eIF-6</shortName>
    </recommendedName>
</protein>
<dbReference type="Pfam" id="PF01912">
    <property type="entry name" value="eIF-6"/>
    <property type="match status" value="1"/>
</dbReference>
<keyword evidence="3" id="KW-0963">Cytoplasm</keyword>
<gene>
    <name evidence="4" type="primary">EIF6-2</name>
    <name evidence="3" type="synonym">EIF6</name>
    <name evidence="4" type="ORF">KSP39_PZI015893</name>
</gene>
<dbReference type="SUPFAM" id="SSF55909">
    <property type="entry name" value="Pentein"/>
    <property type="match status" value="1"/>
</dbReference>
<dbReference type="GO" id="GO:0043023">
    <property type="term" value="F:ribosomal large subunit binding"/>
    <property type="evidence" value="ECO:0007669"/>
    <property type="project" value="UniProtKB-UniRule"/>
</dbReference>
<dbReference type="GO" id="GO:0042273">
    <property type="term" value="P:ribosomal large subunit biogenesis"/>
    <property type="evidence" value="ECO:0007669"/>
    <property type="project" value="UniProtKB-UniRule"/>
</dbReference>
<evidence type="ECO:0000256" key="3">
    <source>
        <dbReference type="HAMAP-Rule" id="MF_03132"/>
    </source>
</evidence>
<name>A0AAP0B9G9_9ASPA</name>
<dbReference type="GO" id="GO:0005737">
    <property type="term" value="C:cytoplasm"/>
    <property type="evidence" value="ECO:0007669"/>
    <property type="project" value="UniProtKB-SubCell"/>
</dbReference>
<dbReference type="InterPro" id="IPR002769">
    <property type="entry name" value="eIF6"/>
</dbReference>
<evidence type="ECO:0000256" key="1">
    <source>
        <dbReference type="ARBA" id="ARBA00022540"/>
    </source>
</evidence>
<sequence length="193" mass="21664">MPRKRVPKSLDMLFCVVHSFHIFSIGNTKGLLLPHTTTDQEVQHLRNNLPEEVVVRRIEERLAVFGSCISCNDCFALTHPDLDWETEEHIVDVLGVEVFRYAVNDDVLVPPDTSIEELHELSMLLQVPFVAGTVNNGSYCISTGIVVNDWTAFCGSDTTDTELSVIESVFKPNKAQPSMIVDKTRNLLIDSYT</sequence>
<keyword evidence="5" id="KW-1185">Reference proteome</keyword>
<comment type="similarity">
    <text evidence="3">Belongs to the eIF-6 family.</text>
</comment>
<keyword evidence="2 3" id="KW-0648">Protein biosynthesis</keyword>
<comment type="subunit">
    <text evidence="3">Monomer. Associates with the 60S ribosomal subunit.</text>
</comment>
<dbReference type="PANTHER" id="PTHR10784">
    <property type="entry name" value="TRANSLATION INITIATION FACTOR 6"/>
    <property type="match status" value="1"/>
</dbReference>
<comment type="function">
    <text evidence="3">Binds to the 60S ribosomal subunit and prevents its association with the 40S ribosomal subunit to form the 80S initiation complex in the cytoplasm. May also be involved in ribosome biogenesis.</text>
</comment>
<accession>A0AAP0B9G9</accession>
<reference evidence="4 5" key="1">
    <citation type="journal article" date="2022" name="Nat. Plants">
        <title>Genomes of leafy and leafless Platanthera orchids illuminate the evolution of mycoheterotrophy.</title>
        <authorList>
            <person name="Li M.H."/>
            <person name="Liu K.W."/>
            <person name="Li Z."/>
            <person name="Lu H.C."/>
            <person name="Ye Q.L."/>
            <person name="Zhang D."/>
            <person name="Wang J.Y."/>
            <person name="Li Y.F."/>
            <person name="Zhong Z.M."/>
            <person name="Liu X."/>
            <person name="Yu X."/>
            <person name="Liu D.K."/>
            <person name="Tu X.D."/>
            <person name="Liu B."/>
            <person name="Hao Y."/>
            <person name="Liao X.Y."/>
            <person name="Jiang Y.T."/>
            <person name="Sun W.H."/>
            <person name="Chen J."/>
            <person name="Chen Y.Q."/>
            <person name="Ai Y."/>
            <person name="Zhai J.W."/>
            <person name="Wu S.S."/>
            <person name="Zhou Z."/>
            <person name="Hsiao Y.Y."/>
            <person name="Wu W.L."/>
            <person name="Chen Y.Y."/>
            <person name="Lin Y.F."/>
            <person name="Hsu J.L."/>
            <person name="Li C.Y."/>
            <person name="Wang Z.W."/>
            <person name="Zhao X."/>
            <person name="Zhong W.Y."/>
            <person name="Ma X.K."/>
            <person name="Ma L."/>
            <person name="Huang J."/>
            <person name="Chen G.Z."/>
            <person name="Huang M.Z."/>
            <person name="Huang L."/>
            <person name="Peng D.H."/>
            <person name="Luo Y.B."/>
            <person name="Zou S.Q."/>
            <person name="Chen S.P."/>
            <person name="Lan S."/>
            <person name="Tsai W.C."/>
            <person name="Van de Peer Y."/>
            <person name="Liu Z.J."/>
        </authorList>
    </citation>
    <scope>NUCLEOTIDE SEQUENCE [LARGE SCALE GENOMIC DNA]</scope>
    <source>
        <strain evidence="4">Lor287</strain>
    </source>
</reference>
<evidence type="ECO:0000313" key="5">
    <source>
        <dbReference type="Proteomes" id="UP001418222"/>
    </source>
</evidence>
<dbReference type="SMART" id="SM00654">
    <property type="entry name" value="eIF6"/>
    <property type="match status" value="1"/>
</dbReference>
<dbReference type="Gene3D" id="3.75.10.10">
    <property type="entry name" value="L-arginine/glycine Amidinotransferase, Chain A"/>
    <property type="match status" value="1"/>
</dbReference>
<dbReference type="HAMAP" id="MF_00032">
    <property type="entry name" value="eIF_6"/>
    <property type="match status" value="1"/>
</dbReference>
<evidence type="ECO:0000313" key="4">
    <source>
        <dbReference type="EMBL" id="KAK8933973.1"/>
    </source>
</evidence>
<dbReference type="EMBL" id="JBBWWQ010000013">
    <property type="protein sequence ID" value="KAK8933973.1"/>
    <property type="molecule type" value="Genomic_DNA"/>
</dbReference>
<dbReference type="GO" id="GO:0003743">
    <property type="term" value="F:translation initiation factor activity"/>
    <property type="evidence" value="ECO:0007669"/>
    <property type="project" value="UniProtKB-UniRule"/>
</dbReference>
<organism evidence="4 5">
    <name type="scientific">Platanthera zijinensis</name>
    <dbReference type="NCBI Taxonomy" id="2320716"/>
    <lineage>
        <taxon>Eukaryota</taxon>
        <taxon>Viridiplantae</taxon>
        <taxon>Streptophyta</taxon>
        <taxon>Embryophyta</taxon>
        <taxon>Tracheophyta</taxon>
        <taxon>Spermatophyta</taxon>
        <taxon>Magnoliopsida</taxon>
        <taxon>Liliopsida</taxon>
        <taxon>Asparagales</taxon>
        <taxon>Orchidaceae</taxon>
        <taxon>Orchidoideae</taxon>
        <taxon>Orchideae</taxon>
        <taxon>Orchidinae</taxon>
        <taxon>Platanthera</taxon>
    </lineage>
</organism>
<dbReference type="Proteomes" id="UP001418222">
    <property type="component" value="Unassembled WGS sequence"/>
</dbReference>
<comment type="caution">
    <text evidence="4">The sequence shown here is derived from an EMBL/GenBank/DDBJ whole genome shotgun (WGS) entry which is preliminary data.</text>
</comment>
<evidence type="ECO:0000256" key="2">
    <source>
        <dbReference type="ARBA" id="ARBA00022917"/>
    </source>
</evidence>
<comment type="subcellular location">
    <subcellularLocation>
        <location evidence="3">Cytoplasm</location>
    </subcellularLocation>
    <subcellularLocation>
        <location evidence="3">Nucleus</location>
        <location evidence="3">Nucleolus</location>
    </subcellularLocation>
    <text evidence="3">Shuttles between cytoplasm and nucleus/nucleolus.</text>
</comment>
<dbReference type="GO" id="GO:0005730">
    <property type="term" value="C:nucleolus"/>
    <property type="evidence" value="ECO:0007669"/>
    <property type="project" value="UniProtKB-SubCell"/>
</dbReference>